<dbReference type="InterPro" id="IPR049244">
    <property type="entry name" value="DUF6879"/>
</dbReference>
<comment type="caution">
    <text evidence="2">The sequence shown here is derived from an EMBL/GenBank/DDBJ whole genome shotgun (WGS) entry which is preliminary data.</text>
</comment>
<dbReference type="RefSeq" id="WP_106241915.1">
    <property type="nucleotide sequence ID" value="NZ_PVZC01000002.1"/>
</dbReference>
<accession>A0A2T0Q9C2</accession>
<gene>
    <name evidence="2" type="ORF">CLV72_102120</name>
</gene>
<proteinExistence type="predicted"/>
<feature type="domain" description="DUF6879" evidence="1">
    <location>
        <begin position="20"/>
        <end position="189"/>
    </location>
</feature>
<protein>
    <recommendedName>
        <fullName evidence="1">DUF6879 domain-containing protein</fullName>
    </recommendedName>
</protein>
<dbReference type="AlphaFoldDB" id="A0A2T0Q9C2"/>
<organism evidence="2 3">
    <name type="scientific">Allonocardiopsis opalescens</name>
    <dbReference type="NCBI Taxonomy" id="1144618"/>
    <lineage>
        <taxon>Bacteria</taxon>
        <taxon>Bacillati</taxon>
        <taxon>Actinomycetota</taxon>
        <taxon>Actinomycetes</taxon>
        <taxon>Streptosporangiales</taxon>
        <taxon>Allonocardiopsis</taxon>
    </lineage>
</organism>
<reference evidence="2 3" key="1">
    <citation type="submission" date="2018-03" db="EMBL/GenBank/DDBJ databases">
        <title>Genomic Encyclopedia of Archaeal and Bacterial Type Strains, Phase II (KMG-II): from individual species to whole genera.</title>
        <authorList>
            <person name="Goeker M."/>
        </authorList>
    </citation>
    <scope>NUCLEOTIDE SEQUENCE [LARGE SCALE GENOMIC DNA]</scope>
    <source>
        <strain evidence="2 3">DSM 45601</strain>
    </source>
</reference>
<sequence>MLERVRAARGVRLSRTEYHADFDRVAESVTGVMWKLERSQTFREPDDPAWRSFVAGEWDEVLSLFDAERDDIAAEVAKDAERGVRLRRLRVVEEPVSAYLQWEMHSFKVLAECGVDVRVVGAQAISEWEVGAPVPEMVVLGDRVLYEVLYDESWAPCGARRIDDPEVVAGVVADIGRLYAGAEPLIEYFDREIAPLPPPKRTAIGSQVES</sequence>
<dbReference type="Pfam" id="PF21806">
    <property type="entry name" value="DUF6879"/>
    <property type="match status" value="1"/>
</dbReference>
<name>A0A2T0Q9C2_9ACTN</name>
<evidence type="ECO:0000259" key="1">
    <source>
        <dbReference type="Pfam" id="PF21806"/>
    </source>
</evidence>
<dbReference type="OrthoDB" id="3436275at2"/>
<evidence type="ECO:0000313" key="2">
    <source>
        <dbReference type="EMBL" id="PRY00489.1"/>
    </source>
</evidence>
<keyword evidence="3" id="KW-1185">Reference proteome</keyword>
<dbReference type="EMBL" id="PVZC01000002">
    <property type="protein sequence ID" value="PRY00489.1"/>
    <property type="molecule type" value="Genomic_DNA"/>
</dbReference>
<dbReference type="Proteomes" id="UP000237846">
    <property type="component" value="Unassembled WGS sequence"/>
</dbReference>
<evidence type="ECO:0000313" key="3">
    <source>
        <dbReference type="Proteomes" id="UP000237846"/>
    </source>
</evidence>